<dbReference type="Pfam" id="PF22725">
    <property type="entry name" value="GFO_IDH_MocA_C3"/>
    <property type="match status" value="1"/>
</dbReference>
<sequence length="321" mass="35939">MKLGIIGSGMIVQDFLTTADQIDNLELTAISSTKRSAGIAQELAQKYNISQTYTDNEKLMSDSNVDTVYIGVPNFLHYSLAKLALEHGKNVICEKPFVLSTAEAEELKRLADEKDLIIAEAITNIYLENYKKIKEELDNIAPIHIVSLNYTQYSSRYDAFLEGKIAPVFDPKKDGGALMDLNIYNIHLAAGLLGLPDKVKYYANMQKGIDTSGILHLSYPDKQVTLIGSKDSYVTPRSFIEGEKGSIYFDGSTGTLDNFTVEMRGQKPKRYNFNKYPHRMASEFTAFAEMIDQHDVRRADEAFVNTLETMKILTAAKNSVE</sequence>
<dbReference type="Pfam" id="PF01408">
    <property type="entry name" value="GFO_IDH_MocA"/>
    <property type="match status" value="1"/>
</dbReference>
<dbReference type="Gene3D" id="3.30.360.10">
    <property type="entry name" value="Dihydrodipicolinate Reductase, domain 2"/>
    <property type="match status" value="1"/>
</dbReference>
<proteinExistence type="predicted"/>
<dbReference type="RefSeq" id="WP_025005696.1">
    <property type="nucleotide sequence ID" value="NZ_AZEL01000047.1"/>
</dbReference>
<dbReference type="PANTHER" id="PTHR43054:SF1">
    <property type="entry name" value="SCYLLO-INOSITOL 2-DEHYDROGENASE (NADP(+)) IOLU"/>
    <property type="match status" value="1"/>
</dbReference>
<name>A0A0R1NUJ7_9LACO</name>
<evidence type="ECO:0000313" key="4">
    <source>
        <dbReference type="Proteomes" id="UP000051311"/>
    </source>
</evidence>
<evidence type="ECO:0000259" key="1">
    <source>
        <dbReference type="Pfam" id="PF01408"/>
    </source>
</evidence>
<dbReference type="Proteomes" id="UP000051311">
    <property type="component" value="Unassembled WGS sequence"/>
</dbReference>
<dbReference type="Gene3D" id="3.40.50.720">
    <property type="entry name" value="NAD(P)-binding Rossmann-like Domain"/>
    <property type="match status" value="1"/>
</dbReference>
<reference evidence="3 4" key="1">
    <citation type="journal article" date="2015" name="Genome Announc.">
        <title>Expanding the biotechnology potential of lactobacilli through comparative genomics of 213 strains and associated genera.</title>
        <authorList>
            <person name="Sun Z."/>
            <person name="Harris H.M."/>
            <person name="McCann A."/>
            <person name="Guo C."/>
            <person name="Argimon S."/>
            <person name="Zhang W."/>
            <person name="Yang X."/>
            <person name="Jeffery I.B."/>
            <person name="Cooney J.C."/>
            <person name="Kagawa T.F."/>
            <person name="Liu W."/>
            <person name="Song Y."/>
            <person name="Salvetti E."/>
            <person name="Wrobel A."/>
            <person name="Rasinkangas P."/>
            <person name="Parkhill J."/>
            <person name="Rea M.C."/>
            <person name="O'Sullivan O."/>
            <person name="Ritari J."/>
            <person name="Douillard F.P."/>
            <person name="Paul Ross R."/>
            <person name="Yang R."/>
            <person name="Briner A.E."/>
            <person name="Felis G.E."/>
            <person name="de Vos W.M."/>
            <person name="Barrangou R."/>
            <person name="Klaenhammer T.R."/>
            <person name="Caufield P.W."/>
            <person name="Cui Y."/>
            <person name="Zhang H."/>
            <person name="O'Toole P.W."/>
        </authorList>
    </citation>
    <scope>NUCLEOTIDE SEQUENCE [LARGE SCALE GENOMIC DNA]</scope>
    <source>
        <strain evidence="3 4">DSM 10532</strain>
    </source>
</reference>
<protein>
    <submittedName>
        <fullName evidence="3">Gfo Idh MocA family oxidoreductase</fullName>
    </submittedName>
</protein>
<organism evidence="3 4">
    <name type="scientific">Lactobacillus gallinarum DSM 10532 = JCM 2011</name>
    <dbReference type="NCBI Taxonomy" id="1423748"/>
    <lineage>
        <taxon>Bacteria</taxon>
        <taxon>Bacillati</taxon>
        <taxon>Bacillota</taxon>
        <taxon>Bacilli</taxon>
        <taxon>Lactobacillales</taxon>
        <taxon>Lactobacillaceae</taxon>
        <taxon>Lactobacillus</taxon>
    </lineage>
</organism>
<gene>
    <name evidence="3" type="ORF">FC37_GL001451</name>
</gene>
<dbReference type="GO" id="GO:0000166">
    <property type="term" value="F:nucleotide binding"/>
    <property type="evidence" value="ECO:0007669"/>
    <property type="project" value="InterPro"/>
</dbReference>
<dbReference type="STRING" id="1423748.FC37_GL001451"/>
<dbReference type="InterPro" id="IPR000683">
    <property type="entry name" value="Gfo/Idh/MocA-like_OxRdtase_N"/>
</dbReference>
<feature type="domain" description="Gfo/Idh/MocA-like oxidoreductase N-terminal" evidence="1">
    <location>
        <begin position="2"/>
        <end position="118"/>
    </location>
</feature>
<dbReference type="InterPro" id="IPR055170">
    <property type="entry name" value="GFO_IDH_MocA-like_dom"/>
</dbReference>
<dbReference type="PATRIC" id="fig|1423748.3.peg.1512"/>
<dbReference type="PANTHER" id="PTHR43054">
    <property type="match status" value="1"/>
</dbReference>
<dbReference type="EMBL" id="AZEL01000047">
    <property type="protein sequence ID" value="KRL21365.1"/>
    <property type="molecule type" value="Genomic_DNA"/>
</dbReference>
<comment type="caution">
    <text evidence="3">The sequence shown here is derived from an EMBL/GenBank/DDBJ whole genome shotgun (WGS) entry which is preliminary data.</text>
</comment>
<dbReference type="SUPFAM" id="SSF51735">
    <property type="entry name" value="NAD(P)-binding Rossmann-fold domains"/>
    <property type="match status" value="1"/>
</dbReference>
<accession>A0A0R1NUJ7</accession>
<dbReference type="InterPro" id="IPR036291">
    <property type="entry name" value="NAD(P)-bd_dom_sf"/>
</dbReference>
<dbReference type="eggNOG" id="COG0673">
    <property type="taxonomic scope" value="Bacteria"/>
</dbReference>
<evidence type="ECO:0000313" key="3">
    <source>
        <dbReference type="EMBL" id="KRL21365.1"/>
    </source>
</evidence>
<dbReference type="AlphaFoldDB" id="A0A0R1NUJ7"/>
<dbReference type="SUPFAM" id="SSF55347">
    <property type="entry name" value="Glyceraldehyde-3-phosphate dehydrogenase-like, C-terminal domain"/>
    <property type="match status" value="1"/>
</dbReference>
<evidence type="ECO:0000259" key="2">
    <source>
        <dbReference type="Pfam" id="PF22725"/>
    </source>
</evidence>
<dbReference type="OrthoDB" id="9815825at2"/>
<feature type="domain" description="GFO/IDH/MocA-like oxidoreductase" evidence="2">
    <location>
        <begin position="163"/>
        <end position="247"/>
    </location>
</feature>